<name>A0A6L2M2P9_TANCI</name>
<evidence type="ECO:0000256" key="1">
    <source>
        <dbReference type="SAM" id="MobiDB-lite"/>
    </source>
</evidence>
<sequence>MIELRATVELKDTIVVVVLKLFGKGFSMCTIRIEHESKPPKCSSCKGFGHGGPMLGFKLTKQVYQPISEKNGASVSGKKKQDGLTRLEVSNSNPFDALNKVENVDDLGTNQENSKLAEKGANSDVVSSAHGTSSEAFCSPSINPLTERINDLEREMLDMKLVCVDDDGKLLKRETYTEDPYDDDDCGLPDAQLKFANAFDISIRGKLR</sequence>
<feature type="region of interest" description="Disordered" evidence="1">
    <location>
        <begin position="114"/>
        <end position="136"/>
    </location>
</feature>
<comment type="caution">
    <text evidence="2">The sequence shown here is derived from an EMBL/GenBank/DDBJ whole genome shotgun (WGS) entry which is preliminary data.</text>
</comment>
<dbReference type="EMBL" id="BKCJ010005720">
    <property type="protein sequence ID" value="GEU68283.1"/>
    <property type="molecule type" value="Genomic_DNA"/>
</dbReference>
<feature type="compositionally biased region" description="Polar residues" evidence="1">
    <location>
        <begin position="124"/>
        <end position="136"/>
    </location>
</feature>
<reference evidence="2" key="1">
    <citation type="journal article" date="2019" name="Sci. Rep.">
        <title>Draft genome of Tanacetum cinerariifolium, the natural source of mosquito coil.</title>
        <authorList>
            <person name="Yamashiro T."/>
            <person name="Shiraishi A."/>
            <person name="Satake H."/>
            <person name="Nakayama K."/>
        </authorList>
    </citation>
    <scope>NUCLEOTIDE SEQUENCE</scope>
</reference>
<evidence type="ECO:0000313" key="2">
    <source>
        <dbReference type="EMBL" id="GEU68283.1"/>
    </source>
</evidence>
<organism evidence="2">
    <name type="scientific">Tanacetum cinerariifolium</name>
    <name type="common">Dalmatian daisy</name>
    <name type="synonym">Chrysanthemum cinerariifolium</name>
    <dbReference type="NCBI Taxonomy" id="118510"/>
    <lineage>
        <taxon>Eukaryota</taxon>
        <taxon>Viridiplantae</taxon>
        <taxon>Streptophyta</taxon>
        <taxon>Embryophyta</taxon>
        <taxon>Tracheophyta</taxon>
        <taxon>Spermatophyta</taxon>
        <taxon>Magnoliopsida</taxon>
        <taxon>eudicotyledons</taxon>
        <taxon>Gunneridae</taxon>
        <taxon>Pentapetalae</taxon>
        <taxon>asterids</taxon>
        <taxon>campanulids</taxon>
        <taxon>Asterales</taxon>
        <taxon>Asteraceae</taxon>
        <taxon>Asteroideae</taxon>
        <taxon>Anthemideae</taxon>
        <taxon>Anthemidinae</taxon>
        <taxon>Tanacetum</taxon>
    </lineage>
</organism>
<proteinExistence type="predicted"/>
<gene>
    <name evidence="2" type="ORF">Tci_040261</name>
</gene>
<dbReference type="AlphaFoldDB" id="A0A6L2M2P9"/>
<accession>A0A6L2M2P9</accession>
<protein>
    <submittedName>
        <fullName evidence="2">Uncharacterized protein</fullName>
    </submittedName>
</protein>